<comment type="caution">
    <text evidence="1">The sequence shown here is derived from an EMBL/GenBank/DDBJ whole genome shotgun (WGS) entry which is preliminary data.</text>
</comment>
<reference evidence="1 2" key="1">
    <citation type="journal article" date="2016" name="Genome Biol. Evol.">
        <title>Draft genome sequence of an aflatoxigenic Aspergillus species, A. bombycis.</title>
        <authorList>
            <person name="Moore G.G."/>
            <person name="Mack B.M."/>
            <person name="Beltz S.B."/>
            <person name="Gilbert M.K."/>
        </authorList>
    </citation>
    <scope>NUCLEOTIDE SEQUENCE [LARGE SCALE GENOMIC DNA]</scope>
    <source>
        <strain evidence="2">NRRL 26010</strain>
    </source>
</reference>
<organism evidence="1 2">
    <name type="scientific">Aspergillus bombycis</name>
    <dbReference type="NCBI Taxonomy" id="109264"/>
    <lineage>
        <taxon>Eukaryota</taxon>
        <taxon>Fungi</taxon>
        <taxon>Dikarya</taxon>
        <taxon>Ascomycota</taxon>
        <taxon>Pezizomycotina</taxon>
        <taxon>Eurotiomycetes</taxon>
        <taxon>Eurotiomycetidae</taxon>
        <taxon>Eurotiales</taxon>
        <taxon>Aspergillaceae</taxon>
        <taxon>Aspergillus</taxon>
    </lineage>
</organism>
<dbReference type="RefSeq" id="XP_022382931.1">
    <property type="nucleotide sequence ID" value="XM_022539325.1"/>
</dbReference>
<dbReference type="EMBL" id="LYCR01000243">
    <property type="protein sequence ID" value="OGM39213.1"/>
    <property type="molecule type" value="Genomic_DNA"/>
</dbReference>
<dbReference type="OrthoDB" id="37659at2759"/>
<dbReference type="Proteomes" id="UP000179179">
    <property type="component" value="Unassembled WGS sequence"/>
</dbReference>
<dbReference type="Pfam" id="PF20174">
    <property type="entry name" value="DUF6540"/>
    <property type="match status" value="1"/>
</dbReference>
<gene>
    <name evidence="1" type="ORF">ABOM_012197</name>
</gene>
<accession>A0A1F7ZID8</accession>
<dbReference type="InterPro" id="IPR046670">
    <property type="entry name" value="DUF6540"/>
</dbReference>
<evidence type="ECO:0000313" key="1">
    <source>
        <dbReference type="EMBL" id="OGM39213.1"/>
    </source>
</evidence>
<dbReference type="AlphaFoldDB" id="A0A1F7ZID8"/>
<dbReference type="GeneID" id="34455587"/>
<keyword evidence="2" id="KW-1185">Reference proteome</keyword>
<sequence length="132" mass="15512">MFYPKLYVVFYRPRYGNYQHWALYVDEESNGTIFEVTGQHPSFQRNVVYARPDSSKSYLDKLYIGTLSPDDLKRVAKAAKETGVDNDTLEWDCQDYVLEMLNMLEEEFILESDDEDYQVARETLKGRRGAML</sequence>
<evidence type="ECO:0000313" key="2">
    <source>
        <dbReference type="Proteomes" id="UP000179179"/>
    </source>
</evidence>
<name>A0A1F7ZID8_9EURO</name>
<proteinExistence type="predicted"/>
<protein>
    <submittedName>
        <fullName evidence="1">Uncharacterized protein</fullName>
    </submittedName>
</protein>